<evidence type="ECO:0000256" key="7">
    <source>
        <dbReference type="ARBA" id="ARBA00022917"/>
    </source>
</evidence>
<comment type="similarity">
    <text evidence="1">Belongs to the class-I aminoacyl-tRNA synthetase family.</text>
</comment>
<dbReference type="InterPro" id="IPR020653">
    <property type="entry name" value="Tryptophan-tRNA-ligase_arc"/>
</dbReference>
<dbReference type="PRINTS" id="PR01039">
    <property type="entry name" value="TRNASYNTHTRP"/>
</dbReference>
<evidence type="ECO:0000256" key="3">
    <source>
        <dbReference type="ARBA" id="ARBA00022490"/>
    </source>
</evidence>
<dbReference type="HAMAP" id="MF_00140_A">
    <property type="entry name" value="Trp_tRNA_synth_A"/>
    <property type="match status" value="1"/>
</dbReference>
<evidence type="ECO:0000256" key="5">
    <source>
        <dbReference type="ARBA" id="ARBA00022741"/>
    </source>
</evidence>
<protein>
    <recommendedName>
        <fullName evidence="2">tryptophan--tRNA ligase</fullName>
        <ecNumber evidence="2">6.1.1.2</ecNumber>
    </recommendedName>
    <alternativeName>
        <fullName evidence="9">Tryptophanyl-tRNA synthetase</fullName>
    </alternativeName>
</protein>
<comment type="caution">
    <text evidence="10">The sequence shown here is derived from an EMBL/GenBank/DDBJ whole genome shotgun (WGS) entry which is preliminary data.</text>
</comment>
<keyword evidence="4 10" id="KW-0436">Ligase</keyword>
<dbReference type="PANTHER" id="PTHR10055:SF5">
    <property type="entry name" value="TRYPTOPHAN--TRNA LIGASE"/>
    <property type="match status" value="1"/>
</dbReference>
<evidence type="ECO:0000256" key="6">
    <source>
        <dbReference type="ARBA" id="ARBA00022840"/>
    </source>
</evidence>
<keyword evidence="3" id="KW-0963">Cytoplasm</keyword>
<dbReference type="InterPro" id="IPR014729">
    <property type="entry name" value="Rossmann-like_a/b/a_fold"/>
</dbReference>
<dbReference type="InterPro" id="IPR002306">
    <property type="entry name" value="Trp-tRNA-ligase"/>
</dbReference>
<dbReference type="AlphaFoldDB" id="A0A0W8F9T3"/>
<dbReference type="GO" id="GO:0006436">
    <property type="term" value="P:tryptophanyl-tRNA aminoacylation"/>
    <property type="evidence" value="ECO:0007669"/>
    <property type="project" value="InterPro"/>
</dbReference>
<dbReference type="EMBL" id="LNQE01001429">
    <property type="protein sequence ID" value="KUG17629.1"/>
    <property type="molecule type" value="Genomic_DNA"/>
</dbReference>
<dbReference type="Pfam" id="PF00579">
    <property type="entry name" value="tRNA-synt_1b"/>
    <property type="match status" value="2"/>
</dbReference>
<gene>
    <name evidence="10" type="ORF">ASZ90_012693</name>
</gene>
<keyword evidence="5" id="KW-0547">Nucleotide-binding</keyword>
<dbReference type="Gene3D" id="3.40.50.620">
    <property type="entry name" value="HUPs"/>
    <property type="match status" value="1"/>
</dbReference>
<dbReference type="InterPro" id="IPR002305">
    <property type="entry name" value="aa-tRNA-synth_Ic"/>
</dbReference>
<evidence type="ECO:0000256" key="8">
    <source>
        <dbReference type="ARBA" id="ARBA00023146"/>
    </source>
</evidence>
<dbReference type="EC" id="6.1.1.2" evidence="2"/>
<evidence type="ECO:0000313" key="10">
    <source>
        <dbReference type="EMBL" id="KUG17629.1"/>
    </source>
</evidence>
<organism evidence="10">
    <name type="scientific">hydrocarbon metagenome</name>
    <dbReference type="NCBI Taxonomy" id="938273"/>
    <lineage>
        <taxon>unclassified sequences</taxon>
        <taxon>metagenomes</taxon>
        <taxon>ecological metagenomes</taxon>
    </lineage>
</organism>
<evidence type="ECO:0000256" key="4">
    <source>
        <dbReference type="ARBA" id="ARBA00022598"/>
    </source>
</evidence>
<evidence type="ECO:0000256" key="2">
    <source>
        <dbReference type="ARBA" id="ARBA00013161"/>
    </source>
</evidence>
<dbReference type="GO" id="GO:0005524">
    <property type="term" value="F:ATP binding"/>
    <property type="evidence" value="ECO:0007669"/>
    <property type="project" value="UniProtKB-KW"/>
</dbReference>
<dbReference type="PANTHER" id="PTHR10055">
    <property type="entry name" value="TRYPTOPHANYL-TRNA SYNTHETASE"/>
    <property type="match status" value="1"/>
</dbReference>
<accession>A0A0W8F9T3</accession>
<dbReference type="Gene3D" id="1.10.240.10">
    <property type="entry name" value="Tyrosyl-Transfer RNA Synthetase"/>
    <property type="match status" value="1"/>
</dbReference>
<dbReference type="SUPFAM" id="SSF52374">
    <property type="entry name" value="Nucleotidylyl transferase"/>
    <property type="match status" value="1"/>
</dbReference>
<dbReference type="GO" id="GO:0005737">
    <property type="term" value="C:cytoplasm"/>
    <property type="evidence" value="ECO:0007669"/>
    <property type="project" value="InterPro"/>
</dbReference>
<sequence length="459" mass="52196">MHEKIDISAFPPLSAMETRLDPWGAVHVEDYTKLFEEFGISSFDDILPELVDPHRYMRRKIIFGHRNYDAVLAAMKSGRPFAVMSGFMPTGRAHFGHMMVMNEIIWHQQQGGDAFAAVADMEAHAVRGISWERCRQFGIEEYILSLIALGFQPKENSHIYFQSKNYDVRNLAFELGIEANFSEVSAIYGFSGETCISHMESVMAQSADILHPQLEEYGGPKPVVIPVGADQDPHIKLTRDLAYRMRRFLVERRGDYISVRGKAASQELMQAAESALRGTGLGQVKRYEEHIDITDLQLREGQRIDEAQQEIEELIIRLETEHGEYGFIPPASIYHRFMTGLTGGKMSSSKPESYIALTEDPKEAAGKIMRAITGGRQSLAEQKKLGGEPDKCTIYEFLLFHLSEDDKELLELDAECRSGRRMCGNCKKDVAERIKRFLDEHQQAREEARERLPEFGIRL</sequence>
<proteinExistence type="inferred from homology"/>
<dbReference type="NCBIfam" id="NF008926">
    <property type="entry name" value="PRK12285.1-3"/>
    <property type="match status" value="1"/>
</dbReference>
<keyword evidence="7" id="KW-0648">Protein biosynthesis</keyword>
<keyword evidence="8 10" id="KW-0030">Aminoacyl-tRNA synthetase</keyword>
<evidence type="ECO:0000256" key="1">
    <source>
        <dbReference type="ARBA" id="ARBA00005594"/>
    </source>
</evidence>
<keyword evidence="6" id="KW-0067">ATP-binding</keyword>
<dbReference type="FunFam" id="3.40.50.620:FF:000207">
    <property type="entry name" value="Tryptophan--tRNA ligase"/>
    <property type="match status" value="1"/>
</dbReference>
<reference evidence="10" key="1">
    <citation type="journal article" date="2015" name="Proc. Natl. Acad. Sci. U.S.A.">
        <title>Networks of energetic and metabolic interactions define dynamics in microbial communities.</title>
        <authorList>
            <person name="Embree M."/>
            <person name="Liu J.K."/>
            <person name="Al-Bassam M.M."/>
            <person name="Zengler K."/>
        </authorList>
    </citation>
    <scope>NUCLEOTIDE SEQUENCE</scope>
</reference>
<name>A0A0W8F9T3_9ZZZZ</name>
<evidence type="ECO:0000256" key="9">
    <source>
        <dbReference type="ARBA" id="ARBA00030268"/>
    </source>
</evidence>
<dbReference type="GO" id="GO:0004830">
    <property type="term" value="F:tryptophan-tRNA ligase activity"/>
    <property type="evidence" value="ECO:0007669"/>
    <property type="project" value="UniProtKB-EC"/>
</dbReference>